<accession>A0A392N1R2</accession>
<proteinExistence type="predicted"/>
<dbReference type="EMBL" id="LXQA010022681">
    <property type="protein sequence ID" value="MCH92434.1"/>
    <property type="molecule type" value="Genomic_DNA"/>
</dbReference>
<evidence type="ECO:0000313" key="3">
    <source>
        <dbReference type="Proteomes" id="UP000265520"/>
    </source>
</evidence>
<dbReference type="AlphaFoldDB" id="A0A392N1R2"/>
<keyword evidence="1" id="KW-0175">Coiled coil</keyword>
<feature type="coiled-coil region" evidence="1">
    <location>
        <begin position="21"/>
        <end position="93"/>
    </location>
</feature>
<sequence length="96" mass="10960">STRPARAGYCCYDEAVRDDENGSSSRDLEKLKSRNEKLEAEVLKLESELIDHQGKQENYVARAKELREMHAALGKAEKELEELRASHSEEKKKLEG</sequence>
<reference evidence="2 3" key="1">
    <citation type="journal article" date="2018" name="Front. Plant Sci.">
        <title>Red Clover (Trifolium pratense) and Zigzag Clover (T. medium) - A Picture of Genomic Similarities and Differences.</title>
        <authorList>
            <person name="Dluhosova J."/>
            <person name="Istvanek J."/>
            <person name="Nedelnik J."/>
            <person name="Repkova J."/>
        </authorList>
    </citation>
    <scope>NUCLEOTIDE SEQUENCE [LARGE SCALE GENOMIC DNA]</scope>
    <source>
        <strain evidence="3">cv. 10/8</strain>
        <tissue evidence="2">Leaf</tissue>
    </source>
</reference>
<dbReference type="Proteomes" id="UP000265520">
    <property type="component" value="Unassembled WGS sequence"/>
</dbReference>
<protein>
    <submittedName>
        <fullName evidence="2">Uncharacterized protein</fullName>
    </submittedName>
</protein>
<organism evidence="2 3">
    <name type="scientific">Trifolium medium</name>
    <dbReference type="NCBI Taxonomy" id="97028"/>
    <lineage>
        <taxon>Eukaryota</taxon>
        <taxon>Viridiplantae</taxon>
        <taxon>Streptophyta</taxon>
        <taxon>Embryophyta</taxon>
        <taxon>Tracheophyta</taxon>
        <taxon>Spermatophyta</taxon>
        <taxon>Magnoliopsida</taxon>
        <taxon>eudicotyledons</taxon>
        <taxon>Gunneridae</taxon>
        <taxon>Pentapetalae</taxon>
        <taxon>rosids</taxon>
        <taxon>fabids</taxon>
        <taxon>Fabales</taxon>
        <taxon>Fabaceae</taxon>
        <taxon>Papilionoideae</taxon>
        <taxon>50 kb inversion clade</taxon>
        <taxon>NPAAA clade</taxon>
        <taxon>Hologalegina</taxon>
        <taxon>IRL clade</taxon>
        <taxon>Trifolieae</taxon>
        <taxon>Trifolium</taxon>
    </lineage>
</organism>
<evidence type="ECO:0000313" key="2">
    <source>
        <dbReference type="EMBL" id="MCH92434.1"/>
    </source>
</evidence>
<evidence type="ECO:0000256" key="1">
    <source>
        <dbReference type="SAM" id="Coils"/>
    </source>
</evidence>
<comment type="caution">
    <text evidence="2">The sequence shown here is derived from an EMBL/GenBank/DDBJ whole genome shotgun (WGS) entry which is preliminary data.</text>
</comment>
<feature type="non-terminal residue" evidence="2">
    <location>
        <position position="1"/>
    </location>
</feature>
<name>A0A392N1R2_9FABA</name>
<keyword evidence="3" id="KW-1185">Reference proteome</keyword>